<dbReference type="PANTHER" id="PTHR22881">
    <property type="entry name" value="BROMODOMAIN CONTAINING PROTEIN"/>
    <property type="match status" value="1"/>
</dbReference>
<evidence type="ECO:0000256" key="7">
    <source>
        <dbReference type="SAM" id="MobiDB-lite"/>
    </source>
</evidence>
<evidence type="ECO:0000313" key="9">
    <source>
        <dbReference type="EMBL" id="JAV21677.1"/>
    </source>
</evidence>
<dbReference type="InterPro" id="IPR051831">
    <property type="entry name" value="Bromodomain_contain_prot"/>
</dbReference>
<sequence>MGSKKHKKHKSERKEREEKNLLLERPPSLKLILKVSGNSSTPEHGGADSPAYGIHQDLNVASFSGEYSGERHKKSKKKKKKKDREKKHKHHKEKRRHRGEDSSQEDFNSVGDESSQAPPEGSLFYGAAVAGGGSLASLPVTKPLVPMKSPEPEPSPIVIQQPTTPATPATPATPVPMLQKDDLNAPSSVTTEEPMQSPGSVSQSTSRPGSKMDFHDASSNLAAPKTPGSDCSGREPRSCVLKLKQSRSPLARLLDHLLKALEKRDPHQFFAWPVTDDIAPGYSSIITRPMDFSTIRQKIDDNEYTSVSEFSDDFKLMCDNAIRYNHSETVYHKAAKKLLHVGARLLQPENLMRSLRPLMTYMRELTAKELGFELPASSDSADNEHQLLDSADEAVAAAVDEGINAQINAQIEEDEKRKQIRRENNPKGRFEPFVDDLTAEEVLAQVQSAAMNARTKLLKKKCANRMGFLRQLKNGTTSMSILIDNENNAPEKVVSLEAFTGKLQYGTAQLQGFREDRRNYAKTIKPLNYGAFSSFAPTFDSRFSNLSKQESELVLNTYGDETGADYAESIMKYTKDSPYAGGIAHSLLDILTNGEHRKTFATLYESDMQRQEKDAVRHTFPEPAERERDEQKLADVKVDFNALRSLADLGVDVNFLDEFEQQLQQGATTVSSSLQQSLNANSGLIHKLHQIQSDRLSAPLPGHLSFVQRAGEAEIELAAQITNNLTQIAKQLPPVALASPHGLRKAMGMSNVGLDMFQTPPVGIINPQPNLGSNQQQHSNPPGADIIDTTPMDMDLEPEPIGTGPNAAVHHQLPNPNPSQVDIDSELRELLGSSGGAGEGGESDAASGIEGMLMD</sequence>
<feature type="compositionally biased region" description="Low complexity" evidence="7">
    <location>
        <begin position="843"/>
        <end position="855"/>
    </location>
</feature>
<feature type="region of interest" description="Disordered" evidence="7">
    <location>
        <begin position="1"/>
        <end position="236"/>
    </location>
</feature>
<feature type="compositionally biased region" description="Basic residues" evidence="7">
    <location>
        <begin position="1"/>
        <end position="11"/>
    </location>
</feature>
<evidence type="ECO:0000256" key="3">
    <source>
        <dbReference type="ARBA" id="ARBA00023117"/>
    </source>
</evidence>
<accession>A0A1Q3F2B7</accession>
<keyword evidence="5" id="KW-0539">Nucleus</keyword>
<dbReference type="EMBL" id="GFDL01013368">
    <property type="protein sequence ID" value="JAV21677.1"/>
    <property type="molecule type" value="Transcribed_RNA"/>
</dbReference>
<dbReference type="Gene3D" id="1.20.920.10">
    <property type="entry name" value="Bromodomain-like"/>
    <property type="match status" value="1"/>
</dbReference>
<dbReference type="InterPro" id="IPR001487">
    <property type="entry name" value="Bromodomain"/>
</dbReference>
<dbReference type="AlphaFoldDB" id="A0A1Q3F2B7"/>
<name>A0A1Q3F2B7_CULTA</name>
<dbReference type="Pfam" id="PF00439">
    <property type="entry name" value="Bromodomain"/>
    <property type="match status" value="1"/>
</dbReference>
<feature type="domain" description="Bromo" evidence="8">
    <location>
        <begin position="262"/>
        <end position="332"/>
    </location>
</feature>
<evidence type="ECO:0000259" key="8">
    <source>
        <dbReference type="PROSITE" id="PS50014"/>
    </source>
</evidence>
<evidence type="ECO:0000256" key="1">
    <source>
        <dbReference type="ARBA" id="ARBA00004123"/>
    </source>
</evidence>
<feature type="compositionally biased region" description="Polar residues" evidence="7">
    <location>
        <begin position="105"/>
        <end position="117"/>
    </location>
</feature>
<evidence type="ECO:0000256" key="6">
    <source>
        <dbReference type="PROSITE-ProRule" id="PRU00035"/>
    </source>
</evidence>
<keyword evidence="2" id="KW-0805">Transcription regulation</keyword>
<feature type="compositionally biased region" description="Polar residues" evidence="7">
    <location>
        <begin position="185"/>
        <end position="208"/>
    </location>
</feature>
<dbReference type="SUPFAM" id="SSF47370">
    <property type="entry name" value="Bromodomain"/>
    <property type="match status" value="1"/>
</dbReference>
<comment type="subcellular location">
    <subcellularLocation>
        <location evidence="1">Nucleus</location>
    </subcellularLocation>
</comment>
<protein>
    <submittedName>
        <fullName evidence="9">Putative bromodomain-containing protein 7</fullName>
    </submittedName>
</protein>
<proteinExistence type="predicted"/>
<feature type="compositionally biased region" description="Basic residues" evidence="7">
    <location>
        <begin position="71"/>
        <end position="97"/>
    </location>
</feature>
<feature type="compositionally biased region" description="Basic and acidic residues" evidence="7">
    <location>
        <begin position="12"/>
        <end position="22"/>
    </location>
</feature>
<dbReference type="InterPro" id="IPR036427">
    <property type="entry name" value="Bromodomain-like_sf"/>
</dbReference>
<dbReference type="PRINTS" id="PR00503">
    <property type="entry name" value="BROMODOMAIN"/>
</dbReference>
<keyword evidence="4" id="KW-0804">Transcription</keyword>
<dbReference type="Pfam" id="PF12024">
    <property type="entry name" value="DUF3512"/>
    <property type="match status" value="1"/>
</dbReference>
<dbReference type="PROSITE" id="PS50014">
    <property type="entry name" value="BROMODOMAIN_2"/>
    <property type="match status" value="1"/>
</dbReference>
<dbReference type="InterPro" id="IPR021900">
    <property type="entry name" value="DUF3512"/>
</dbReference>
<feature type="region of interest" description="Disordered" evidence="7">
    <location>
        <begin position="770"/>
        <end position="855"/>
    </location>
</feature>
<evidence type="ECO:0000256" key="4">
    <source>
        <dbReference type="ARBA" id="ARBA00023163"/>
    </source>
</evidence>
<keyword evidence="3 6" id="KW-0103">Bromodomain</keyword>
<organism evidence="9">
    <name type="scientific">Culex tarsalis</name>
    <name type="common">Encephalitis mosquito</name>
    <dbReference type="NCBI Taxonomy" id="7177"/>
    <lineage>
        <taxon>Eukaryota</taxon>
        <taxon>Metazoa</taxon>
        <taxon>Ecdysozoa</taxon>
        <taxon>Arthropoda</taxon>
        <taxon>Hexapoda</taxon>
        <taxon>Insecta</taxon>
        <taxon>Pterygota</taxon>
        <taxon>Neoptera</taxon>
        <taxon>Endopterygota</taxon>
        <taxon>Diptera</taxon>
        <taxon>Nematocera</taxon>
        <taxon>Culicoidea</taxon>
        <taxon>Culicidae</taxon>
        <taxon>Culicinae</taxon>
        <taxon>Culicini</taxon>
        <taxon>Culex</taxon>
        <taxon>Culex</taxon>
    </lineage>
</organism>
<dbReference type="CDD" id="cd05513">
    <property type="entry name" value="Bromo_brd7_like"/>
    <property type="match status" value="1"/>
</dbReference>
<reference evidence="9" key="1">
    <citation type="submission" date="2017-01" db="EMBL/GenBank/DDBJ databases">
        <title>A deep insight into the sialotranscriptome of adult male and female Cluex tarsalis mosquitoes.</title>
        <authorList>
            <person name="Ribeiro J.M."/>
            <person name="Moreira F."/>
            <person name="Bernard K.A."/>
            <person name="Calvo E."/>
        </authorList>
    </citation>
    <scope>NUCLEOTIDE SEQUENCE</scope>
    <source>
        <strain evidence="9">Kern County</strain>
        <tissue evidence="9">Salivary glands</tissue>
    </source>
</reference>
<evidence type="ECO:0000256" key="2">
    <source>
        <dbReference type="ARBA" id="ARBA00023015"/>
    </source>
</evidence>
<dbReference type="GO" id="GO:0006357">
    <property type="term" value="P:regulation of transcription by RNA polymerase II"/>
    <property type="evidence" value="ECO:0007669"/>
    <property type="project" value="TreeGrafter"/>
</dbReference>
<dbReference type="SMART" id="SM00297">
    <property type="entry name" value="BROMO"/>
    <property type="match status" value="1"/>
</dbReference>
<feature type="compositionally biased region" description="Polar residues" evidence="7">
    <location>
        <begin position="770"/>
        <end position="780"/>
    </location>
</feature>
<dbReference type="GO" id="GO:0005634">
    <property type="term" value="C:nucleus"/>
    <property type="evidence" value="ECO:0007669"/>
    <property type="project" value="UniProtKB-SubCell"/>
</dbReference>
<feature type="compositionally biased region" description="Low complexity" evidence="7">
    <location>
        <begin position="162"/>
        <end position="172"/>
    </location>
</feature>
<dbReference type="PANTHER" id="PTHR22881:SF27">
    <property type="entry name" value="BROMODOMAIN CONTAINING 7_9"/>
    <property type="match status" value="1"/>
</dbReference>
<evidence type="ECO:0000256" key="5">
    <source>
        <dbReference type="ARBA" id="ARBA00023242"/>
    </source>
</evidence>